<dbReference type="Proteomes" id="UP000694255">
    <property type="component" value="Unassembled WGS sequence"/>
</dbReference>
<dbReference type="RefSeq" id="XP_049263658.1">
    <property type="nucleotide sequence ID" value="XM_049406895.1"/>
</dbReference>
<sequence length="436" mass="49296">MLLLVILLSISYPIFAATELQNSTATKMVILNLSLSPENVYYIQNLTLGTPPQPMENVIIDTGLSDFIIGSSLYDSRNSTSFIDTFEKYLTPDLYTINRVFETISGPNWTLPEYTFGYANMPYIGMFSGILGLGYIKQESMKPNYENFPMALKSQGLISKAIFSINGREDDQAQIVFAAVIENAYQGSLVRVPFIKVFTLEQQADYFYVPSFTVNKITFGNIVISSQKTLYEIHMSGSEFITPEPVYLNIMTLLGQDFIAVREQTYFDLEIVREININISIQGIILTFPLLELAGEVLENQGKTYITLKLASYKIGYDAYVGVLPGCLMKYYYTVFDYESNSIYFAKYKSVPKQTKRYISYTEDGDFPVPAVDVPNPQDTYSAIYKDELEIKVTESISFVNNGTFYTNGSDDSSNNIMVPSLCIIFLSLYINFFVV</sequence>
<feature type="chain" id="PRO_5035196199" evidence="1">
    <location>
        <begin position="17"/>
        <end position="436"/>
    </location>
</feature>
<dbReference type="AlphaFoldDB" id="A0A8J5QF90"/>
<protein>
    <submittedName>
        <fullName evidence="3">SAP30</fullName>
    </submittedName>
</protein>
<feature type="signal peptide" evidence="1">
    <location>
        <begin position="1"/>
        <end position="16"/>
    </location>
</feature>
<dbReference type="PROSITE" id="PS51767">
    <property type="entry name" value="PEPTIDASE_A1"/>
    <property type="match status" value="1"/>
</dbReference>
<feature type="domain" description="Peptidase A1" evidence="2">
    <location>
        <begin position="42"/>
        <end position="346"/>
    </location>
</feature>
<dbReference type="GO" id="GO:0000324">
    <property type="term" value="C:fungal-type vacuole"/>
    <property type="evidence" value="ECO:0007669"/>
    <property type="project" value="TreeGrafter"/>
</dbReference>
<comment type="caution">
    <text evidence="3">The sequence shown here is derived from an EMBL/GenBank/DDBJ whole genome shotgun (WGS) entry which is preliminary data.</text>
</comment>
<keyword evidence="4" id="KW-1185">Reference proteome</keyword>
<reference evidence="3 4" key="1">
    <citation type="journal article" date="2021" name="DNA Res.">
        <title>Genome analysis of Candida subhashii reveals its hybrid nature and dual mitochondrial genome conformations.</title>
        <authorList>
            <person name="Mixao V."/>
            <person name="Hegedusova E."/>
            <person name="Saus E."/>
            <person name="Pryszcz L.P."/>
            <person name="Cillingova A."/>
            <person name="Nosek J."/>
            <person name="Gabaldon T."/>
        </authorList>
    </citation>
    <scope>NUCLEOTIDE SEQUENCE [LARGE SCALE GENOMIC DNA]</scope>
    <source>
        <strain evidence="3 4">CBS 10753</strain>
    </source>
</reference>
<proteinExistence type="predicted"/>
<accession>A0A8J5QF90</accession>
<keyword evidence="1" id="KW-0732">Signal</keyword>
<dbReference type="GO" id="GO:0004190">
    <property type="term" value="F:aspartic-type endopeptidase activity"/>
    <property type="evidence" value="ECO:0007669"/>
    <property type="project" value="InterPro"/>
</dbReference>
<dbReference type="EMBL" id="JAGSYN010000138">
    <property type="protein sequence ID" value="KAG7663426.1"/>
    <property type="molecule type" value="Genomic_DNA"/>
</dbReference>
<evidence type="ECO:0000313" key="4">
    <source>
        <dbReference type="Proteomes" id="UP000694255"/>
    </source>
</evidence>
<dbReference type="PANTHER" id="PTHR47966:SF51">
    <property type="entry name" value="BETA-SITE APP-CLEAVING ENZYME, ISOFORM A-RELATED"/>
    <property type="match status" value="1"/>
</dbReference>
<dbReference type="InterPro" id="IPR001461">
    <property type="entry name" value="Aspartic_peptidase_A1"/>
</dbReference>
<evidence type="ECO:0000259" key="2">
    <source>
        <dbReference type="PROSITE" id="PS51767"/>
    </source>
</evidence>
<gene>
    <name evidence="3" type="ORF">J8A68_003078</name>
</gene>
<dbReference type="Pfam" id="PF00026">
    <property type="entry name" value="Asp"/>
    <property type="match status" value="1"/>
</dbReference>
<evidence type="ECO:0000313" key="3">
    <source>
        <dbReference type="EMBL" id="KAG7663426.1"/>
    </source>
</evidence>
<dbReference type="OrthoDB" id="771136at2759"/>
<dbReference type="GO" id="GO:0051603">
    <property type="term" value="P:proteolysis involved in protein catabolic process"/>
    <property type="evidence" value="ECO:0007669"/>
    <property type="project" value="TreeGrafter"/>
</dbReference>
<organism evidence="3 4">
    <name type="scientific">[Candida] subhashii</name>
    <dbReference type="NCBI Taxonomy" id="561895"/>
    <lineage>
        <taxon>Eukaryota</taxon>
        <taxon>Fungi</taxon>
        <taxon>Dikarya</taxon>
        <taxon>Ascomycota</taxon>
        <taxon>Saccharomycotina</taxon>
        <taxon>Pichiomycetes</taxon>
        <taxon>Debaryomycetaceae</taxon>
        <taxon>Spathaspora</taxon>
    </lineage>
</organism>
<dbReference type="PANTHER" id="PTHR47966">
    <property type="entry name" value="BETA-SITE APP-CLEAVING ENZYME, ISOFORM A-RELATED"/>
    <property type="match status" value="1"/>
</dbReference>
<evidence type="ECO:0000256" key="1">
    <source>
        <dbReference type="SAM" id="SignalP"/>
    </source>
</evidence>
<name>A0A8J5QF90_9ASCO</name>
<dbReference type="InterPro" id="IPR033121">
    <property type="entry name" value="PEPTIDASE_A1"/>
</dbReference>
<dbReference type="GeneID" id="73469879"/>